<evidence type="ECO:0000256" key="3">
    <source>
        <dbReference type="ARBA" id="ARBA00022692"/>
    </source>
</evidence>
<evidence type="ECO:0000256" key="2">
    <source>
        <dbReference type="ARBA" id="ARBA00022475"/>
    </source>
</evidence>
<dbReference type="AlphaFoldDB" id="A0A0G0VHB1"/>
<dbReference type="GO" id="GO:0005886">
    <property type="term" value="C:plasma membrane"/>
    <property type="evidence" value="ECO:0007669"/>
    <property type="project" value="UniProtKB-SubCell"/>
</dbReference>
<keyword evidence="4 6" id="KW-1133">Transmembrane helix</keyword>
<gene>
    <name evidence="7" type="ORF">UU12_C0001G0008</name>
</gene>
<feature type="transmembrane region" description="Helical" evidence="6">
    <location>
        <begin position="365"/>
        <end position="384"/>
    </location>
</feature>
<accession>A0A0G0VHB1</accession>
<feature type="transmembrane region" description="Helical" evidence="6">
    <location>
        <begin position="255"/>
        <end position="283"/>
    </location>
</feature>
<dbReference type="EMBL" id="LBZK01000001">
    <property type="protein sequence ID" value="KKR71425.1"/>
    <property type="molecule type" value="Genomic_DNA"/>
</dbReference>
<evidence type="ECO:0000256" key="5">
    <source>
        <dbReference type="ARBA" id="ARBA00023136"/>
    </source>
</evidence>
<dbReference type="STRING" id="1618563.UU12_C0001G0008"/>
<feature type="transmembrane region" description="Helical" evidence="6">
    <location>
        <begin position="223"/>
        <end position="249"/>
    </location>
</feature>
<comment type="subcellular location">
    <subcellularLocation>
        <location evidence="1">Cell membrane</location>
        <topology evidence="1">Multi-pass membrane protein</topology>
    </subcellularLocation>
</comment>
<feature type="transmembrane region" description="Helical" evidence="6">
    <location>
        <begin position="295"/>
        <end position="316"/>
    </location>
</feature>
<evidence type="ECO:0000313" key="7">
    <source>
        <dbReference type="EMBL" id="KKR71425.1"/>
    </source>
</evidence>
<protein>
    <submittedName>
        <fullName evidence="7">Polysaccharide biosynthesis protein</fullName>
    </submittedName>
</protein>
<feature type="transmembrane region" description="Helical" evidence="6">
    <location>
        <begin position="126"/>
        <end position="143"/>
    </location>
</feature>
<feature type="transmembrane region" description="Helical" evidence="6">
    <location>
        <begin position="390"/>
        <end position="411"/>
    </location>
</feature>
<keyword evidence="3 6" id="KW-0812">Transmembrane</keyword>
<feature type="transmembrane region" description="Helical" evidence="6">
    <location>
        <begin position="336"/>
        <end position="358"/>
    </location>
</feature>
<evidence type="ECO:0000256" key="6">
    <source>
        <dbReference type="SAM" id="Phobius"/>
    </source>
</evidence>
<dbReference type="InterPro" id="IPR002797">
    <property type="entry name" value="Polysacc_synth"/>
</dbReference>
<feature type="transmembrane region" description="Helical" evidence="6">
    <location>
        <begin position="21"/>
        <end position="41"/>
    </location>
</feature>
<comment type="caution">
    <text evidence="7">The sequence shown here is derived from an EMBL/GenBank/DDBJ whole genome shotgun (WGS) entry which is preliminary data.</text>
</comment>
<evidence type="ECO:0000256" key="4">
    <source>
        <dbReference type="ARBA" id="ARBA00022989"/>
    </source>
</evidence>
<dbReference type="PANTHER" id="PTHR30250">
    <property type="entry name" value="PST FAMILY PREDICTED COLANIC ACID TRANSPORTER"/>
    <property type="match status" value="1"/>
</dbReference>
<organism evidence="7 8">
    <name type="scientific">Candidatus Woesebacteria bacterium GW2011_GWA2_40_7b</name>
    <dbReference type="NCBI Taxonomy" id="1618563"/>
    <lineage>
        <taxon>Bacteria</taxon>
        <taxon>Candidatus Woeseibacteriota</taxon>
    </lineage>
</organism>
<feature type="transmembrane region" description="Helical" evidence="6">
    <location>
        <begin position="155"/>
        <end position="174"/>
    </location>
</feature>
<proteinExistence type="predicted"/>
<evidence type="ECO:0000313" key="8">
    <source>
        <dbReference type="Proteomes" id="UP000034562"/>
    </source>
</evidence>
<dbReference type="Proteomes" id="UP000034562">
    <property type="component" value="Unassembled WGS sequence"/>
</dbReference>
<feature type="transmembrane region" description="Helical" evidence="6">
    <location>
        <begin position="53"/>
        <end position="79"/>
    </location>
</feature>
<evidence type="ECO:0000256" key="1">
    <source>
        <dbReference type="ARBA" id="ARBA00004651"/>
    </source>
</evidence>
<sequence length="415" mass="46059">MDKLLKEMKNLFTSKLFTGSIIMLVGTNFVNFLAYIYHLFFGRILGPSLYGELAAIISLISLFTSIFGFFSVVIVKFVSMEDNEGRKRLFSWLGGIIKKVAIVCSVILLLSYPLIAKILFTNSLSAIQVGLIMFFTFFIIFNNSFLEGLLRFKELVIVGMVTWSIRIVAGYLLFRLGFSLSGVVFAILVSNLVSAWIGKNFVRIKGVKFGSLIYEKRKEIVKYALPVLIMTVATGAFISQDVVLARYFLSPHDSGIYAALATMGKMVLYASVPIIGVMFPLVSQSHTKGFKTGKILLLSGMATFFVGLFVVALYHFFPETAVRVLYGQKYLTIVPYLGRIGIVYLIYSLDLLLVSYFLSRSKVVPAYLTLILALTQVIGITLFHSGIGQIVNVSTFSVLLLFGALNIYSVAKLGK</sequence>
<keyword evidence="5 6" id="KW-0472">Membrane</keyword>
<reference evidence="7 8" key="1">
    <citation type="journal article" date="2015" name="Nature">
        <title>rRNA introns, odd ribosomes, and small enigmatic genomes across a large radiation of phyla.</title>
        <authorList>
            <person name="Brown C.T."/>
            <person name="Hug L.A."/>
            <person name="Thomas B.C."/>
            <person name="Sharon I."/>
            <person name="Castelle C.J."/>
            <person name="Singh A."/>
            <person name="Wilkins M.J."/>
            <person name="Williams K.H."/>
            <person name="Banfield J.F."/>
        </authorList>
    </citation>
    <scope>NUCLEOTIDE SEQUENCE [LARGE SCALE GENOMIC DNA]</scope>
</reference>
<dbReference type="PANTHER" id="PTHR30250:SF28">
    <property type="entry name" value="POLYSACCHARIDE BIOSYNTHESIS PROTEIN"/>
    <property type="match status" value="1"/>
</dbReference>
<name>A0A0G0VHB1_9BACT</name>
<dbReference type="InterPro" id="IPR050833">
    <property type="entry name" value="Poly_Biosynth_Transport"/>
</dbReference>
<dbReference type="Pfam" id="PF01943">
    <property type="entry name" value="Polysacc_synt"/>
    <property type="match status" value="1"/>
</dbReference>
<feature type="transmembrane region" description="Helical" evidence="6">
    <location>
        <begin position="180"/>
        <end position="202"/>
    </location>
</feature>
<keyword evidence="2" id="KW-1003">Cell membrane</keyword>